<dbReference type="EMBL" id="BGPR01008471">
    <property type="protein sequence ID" value="GBN34033.1"/>
    <property type="molecule type" value="Genomic_DNA"/>
</dbReference>
<dbReference type="Proteomes" id="UP000499080">
    <property type="component" value="Unassembled WGS sequence"/>
</dbReference>
<reference evidence="1 2" key="1">
    <citation type="journal article" date="2019" name="Sci. Rep.">
        <title>Orb-weaving spider Araneus ventricosus genome elucidates the spidroin gene catalogue.</title>
        <authorList>
            <person name="Kono N."/>
            <person name="Nakamura H."/>
            <person name="Ohtoshi R."/>
            <person name="Moran D.A.P."/>
            <person name="Shinohara A."/>
            <person name="Yoshida Y."/>
            <person name="Fujiwara M."/>
            <person name="Mori M."/>
            <person name="Tomita M."/>
            <person name="Arakawa K."/>
        </authorList>
    </citation>
    <scope>NUCLEOTIDE SEQUENCE [LARGE SCALE GENOMIC DNA]</scope>
</reference>
<comment type="caution">
    <text evidence="1">The sequence shown here is derived from an EMBL/GenBank/DDBJ whole genome shotgun (WGS) entry which is preliminary data.</text>
</comment>
<organism evidence="1 2">
    <name type="scientific">Araneus ventricosus</name>
    <name type="common">Orbweaver spider</name>
    <name type="synonym">Epeira ventricosa</name>
    <dbReference type="NCBI Taxonomy" id="182803"/>
    <lineage>
        <taxon>Eukaryota</taxon>
        <taxon>Metazoa</taxon>
        <taxon>Ecdysozoa</taxon>
        <taxon>Arthropoda</taxon>
        <taxon>Chelicerata</taxon>
        <taxon>Arachnida</taxon>
        <taxon>Araneae</taxon>
        <taxon>Araneomorphae</taxon>
        <taxon>Entelegynae</taxon>
        <taxon>Araneoidea</taxon>
        <taxon>Araneidae</taxon>
        <taxon>Araneus</taxon>
    </lineage>
</organism>
<sequence>MPLPPRLSRVVLLFFVKSSEKTSSCLLAYYYQCYSESEIIESYFISYHKESERELIYRRLLFGFYEHNQSFNRQRNEP</sequence>
<keyword evidence="2" id="KW-1185">Reference proteome</keyword>
<name>A0A4Y2N509_ARAVE</name>
<accession>A0A4Y2N509</accession>
<gene>
    <name evidence="1" type="ORF">AVEN_6282_1</name>
</gene>
<protein>
    <submittedName>
        <fullName evidence="1">Uncharacterized protein</fullName>
    </submittedName>
</protein>
<evidence type="ECO:0000313" key="2">
    <source>
        <dbReference type="Proteomes" id="UP000499080"/>
    </source>
</evidence>
<evidence type="ECO:0000313" key="1">
    <source>
        <dbReference type="EMBL" id="GBN34033.1"/>
    </source>
</evidence>
<dbReference type="AlphaFoldDB" id="A0A4Y2N509"/>
<proteinExistence type="predicted"/>